<dbReference type="PANTHER" id="PTHR11011">
    <property type="entry name" value="MALE STERILITY PROTEIN 2-RELATED"/>
    <property type="match status" value="1"/>
</dbReference>
<dbReference type="GO" id="GO:0102965">
    <property type="term" value="F:alcohol-forming long-chain fatty acyl-CoA reductase activity"/>
    <property type="evidence" value="ECO:0007669"/>
    <property type="project" value="UniProtKB-EC"/>
</dbReference>
<protein>
    <recommendedName>
        <fullName evidence="10">Fatty acyl-CoA reductase</fullName>
        <ecNumber evidence="10">1.2.1.84</ecNumber>
    </recommendedName>
</protein>
<feature type="domain" description="Thioester reductase (TE)" evidence="11">
    <location>
        <begin position="48"/>
        <end position="318"/>
    </location>
</feature>
<evidence type="ECO:0000256" key="2">
    <source>
        <dbReference type="ARBA" id="ARBA00005928"/>
    </source>
</evidence>
<evidence type="ECO:0000313" key="12">
    <source>
        <dbReference type="Proteomes" id="UP000515158"/>
    </source>
</evidence>
<dbReference type="CDD" id="cd05236">
    <property type="entry name" value="FAR-N_SDR_e"/>
    <property type="match status" value="1"/>
</dbReference>
<keyword evidence="4 10" id="KW-0812">Transmembrane</keyword>
<proteinExistence type="inferred from homology"/>
<dbReference type="SUPFAM" id="SSF51735">
    <property type="entry name" value="NAD(P)-binding Rossmann-fold domains"/>
    <property type="match status" value="1"/>
</dbReference>
<dbReference type="EC" id="1.2.1.84" evidence="10"/>
<dbReference type="InterPro" id="IPR036291">
    <property type="entry name" value="NAD(P)-bd_dom_sf"/>
</dbReference>
<evidence type="ECO:0000313" key="14">
    <source>
        <dbReference type="RefSeq" id="XP_034249939.1"/>
    </source>
</evidence>
<dbReference type="GO" id="GO:0035336">
    <property type="term" value="P:long-chain fatty-acyl-CoA metabolic process"/>
    <property type="evidence" value="ECO:0007669"/>
    <property type="project" value="TreeGrafter"/>
</dbReference>
<organism evidence="13">
    <name type="scientific">Thrips palmi</name>
    <name type="common">Melon thrips</name>
    <dbReference type="NCBI Taxonomy" id="161013"/>
    <lineage>
        <taxon>Eukaryota</taxon>
        <taxon>Metazoa</taxon>
        <taxon>Ecdysozoa</taxon>
        <taxon>Arthropoda</taxon>
        <taxon>Hexapoda</taxon>
        <taxon>Insecta</taxon>
        <taxon>Pterygota</taxon>
        <taxon>Neoptera</taxon>
        <taxon>Paraneoptera</taxon>
        <taxon>Thysanoptera</taxon>
        <taxon>Terebrantia</taxon>
        <taxon>Thripoidea</taxon>
        <taxon>Thripidae</taxon>
        <taxon>Thrips</taxon>
    </lineage>
</organism>
<evidence type="ECO:0000256" key="4">
    <source>
        <dbReference type="ARBA" id="ARBA00022692"/>
    </source>
</evidence>
<name>A0A6P8ZX25_THRPL</name>
<evidence type="ECO:0000259" key="11">
    <source>
        <dbReference type="Pfam" id="PF07993"/>
    </source>
</evidence>
<evidence type="ECO:0000256" key="9">
    <source>
        <dbReference type="ARBA" id="ARBA00052530"/>
    </source>
</evidence>
<feature type="transmembrane region" description="Helical" evidence="10">
    <location>
        <begin position="507"/>
        <end position="527"/>
    </location>
</feature>
<dbReference type="InterPro" id="IPR026055">
    <property type="entry name" value="FAR"/>
</dbReference>
<dbReference type="AlphaFoldDB" id="A0A6P8ZX25"/>
<evidence type="ECO:0000313" key="13">
    <source>
        <dbReference type="RefSeq" id="XP_034249938.1"/>
    </source>
</evidence>
<keyword evidence="12" id="KW-1185">Reference proteome</keyword>
<evidence type="ECO:0000256" key="10">
    <source>
        <dbReference type="RuleBase" id="RU363097"/>
    </source>
</evidence>
<accession>A0A6P8ZX25</accession>
<comment type="catalytic activity">
    <reaction evidence="9 10">
        <text>a long-chain fatty acyl-CoA + 2 NADPH + 2 H(+) = a long-chain primary fatty alcohol + 2 NADP(+) + CoA</text>
        <dbReference type="Rhea" id="RHEA:52716"/>
        <dbReference type="ChEBI" id="CHEBI:15378"/>
        <dbReference type="ChEBI" id="CHEBI:57287"/>
        <dbReference type="ChEBI" id="CHEBI:57783"/>
        <dbReference type="ChEBI" id="CHEBI:58349"/>
        <dbReference type="ChEBI" id="CHEBI:77396"/>
        <dbReference type="ChEBI" id="CHEBI:83139"/>
        <dbReference type="EC" id="1.2.1.84"/>
    </reaction>
</comment>
<dbReference type="RefSeq" id="XP_034249938.1">
    <property type="nucleotide sequence ID" value="XM_034394047.1"/>
</dbReference>
<dbReference type="GO" id="GO:0005777">
    <property type="term" value="C:peroxisome"/>
    <property type="evidence" value="ECO:0007669"/>
    <property type="project" value="TreeGrafter"/>
</dbReference>
<keyword evidence="7 10" id="KW-0443">Lipid metabolism</keyword>
<dbReference type="Gene3D" id="3.40.50.720">
    <property type="entry name" value="NAD(P)-binding Rossmann-like Domain"/>
    <property type="match status" value="1"/>
</dbReference>
<evidence type="ECO:0000256" key="1">
    <source>
        <dbReference type="ARBA" id="ARBA00004141"/>
    </source>
</evidence>
<dbReference type="PANTHER" id="PTHR11011:SF116">
    <property type="entry name" value="FATTY ACYL-COA REDUCTASE CG5065-RELATED"/>
    <property type="match status" value="1"/>
</dbReference>
<sequence length="531" mass="60357">MEQLNAIKRERLHAVRDDIVARRDLHWEERASRPSVAEWYAGRSVFMTGGSGFMGRVLIELLLRSCPDIGHIYILLRPKKGVDPADRLAVLLGVPLFDRLRAEQPHALSKVKTVAGDIEAPGLGLSDADRVHLCSEVSVVFHVAASVRFDDPFRKAVATNLRSTKEVVQLAGDMPKLKALVHVSTAYTFINQDPIDERVYATDMSWREALRFAELPDSDKDAIDLIEAKLRGWQPNTYTLTKSLAERLMEEASERLPVIITRPSIVTTSFSDPLPGWIDNLNGQTSFLVANMKGLLRFVYGYENTFDSVPVDVAAKAIVLASWSKGLGIKLSDRQVDVVNVTVGNDFAYRTDEQFHTGLKHRLQYEIPYPGAIRAPRLRYEACPILYAVLHIYHHLLFGLVLDLLAPAFGQKPRVLNLYRKAQMGFNATTPFRRKFSFKMENQRKLQGMTHPADLKNLDYLNIYNARDNEQEILKNMKFHLRGVLRYALKEDDDVEKTAARLKRIEWLMIAYHSFMALIFLGITAYFCNLL</sequence>
<evidence type="ECO:0000256" key="8">
    <source>
        <dbReference type="ARBA" id="ARBA00023136"/>
    </source>
</evidence>
<evidence type="ECO:0000256" key="7">
    <source>
        <dbReference type="ARBA" id="ARBA00023098"/>
    </source>
</evidence>
<comment type="function">
    <text evidence="10">Catalyzes the reduction of fatty acyl-CoA to fatty alcohols.</text>
</comment>
<dbReference type="Proteomes" id="UP000515158">
    <property type="component" value="Unplaced"/>
</dbReference>
<dbReference type="FunFam" id="3.40.50.720:FF:000143">
    <property type="entry name" value="Fatty acyl-CoA reductase"/>
    <property type="match status" value="1"/>
</dbReference>
<dbReference type="RefSeq" id="XP_034249939.1">
    <property type="nucleotide sequence ID" value="XM_034394048.1"/>
</dbReference>
<dbReference type="GeneID" id="117650543"/>
<keyword evidence="10" id="KW-0560">Oxidoreductase</keyword>
<keyword evidence="3 10" id="KW-0444">Lipid biosynthesis</keyword>
<comment type="similarity">
    <text evidence="2 10">Belongs to the fatty acyl-CoA reductase family.</text>
</comment>
<dbReference type="KEGG" id="tpal:117650543"/>
<reference evidence="13 14" key="1">
    <citation type="submission" date="2025-04" db="UniProtKB">
        <authorList>
            <consortium name="RefSeq"/>
        </authorList>
    </citation>
    <scope>IDENTIFICATION</scope>
    <source>
        <tissue evidence="13 14">Total insect</tissue>
    </source>
</reference>
<evidence type="ECO:0000256" key="6">
    <source>
        <dbReference type="ARBA" id="ARBA00022989"/>
    </source>
</evidence>
<dbReference type="Pfam" id="PF07993">
    <property type="entry name" value="NAD_binding_4"/>
    <property type="match status" value="1"/>
</dbReference>
<comment type="subcellular location">
    <subcellularLocation>
        <location evidence="1">Membrane</location>
        <topology evidence="1">Multi-pass membrane protein</topology>
    </subcellularLocation>
</comment>
<dbReference type="OrthoDB" id="429813at2759"/>
<dbReference type="GO" id="GO:0016020">
    <property type="term" value="C:membrane"/>
    <property type="evidence" value="ECO:0007669"/>
    <property type="project" value="UniProtKB-SubCell"/>
</dbReference>
<keyword evidence="8 10" id="KW-0472">Membrane</keyword>
<dbReference type="InterPro" id="IPR013120">
    <property type="entry name" value="FAR_NAD-bd"/>
</dbReference>
<evidence type="ECO:0000256" key="5">
    <source>
        <dbReference type="ARBA" id="ARBA00022857"/>
    </source>
</evidence>
<gene>
    <name evidence="13 14" type="primary">LOC117650543</name>
</gene>
<keyword evidence="6 10" id="KW-1133">Transmembrane helix</keyword>
<evidence type="ECO:0000256" key="3">
    <source>
        <dbReference type="ARBA" id="ARBA00022516"/>
    </source>
</evidence>
<keyword evidence="5 10" id="KW-0521">NADP</keyword>
<dbReference type="GO" id="GO:0080019">
    <property type="term" value="F:alcohol-forming very long-chain fatty acyl-CoA reductase activity"/>
    <property type="evidence" value="ECO:0007669"/>
    <property type="project" value="InterPro"/>
</dbReference>